<dbReference type="RefSeq" id="WP_179981090.1">
    <property type="nucleotide sequence ID" value="NZ_LT608333.1"/>
</dbReference>
<proteinExistence type="predicted"/>
<name>A0A212L9W3_9BACT</name>
<reference evidence="1" key="1">
    <citation type="submission" date="2016-08" db="EMBL/GenBank/DDBJ databases">
        <authorList>
            <person name="Seilhamer J.J."/>
        </authorList>
    </citation>
    <scope>NUCLEOTIDE SEQUENCE</scope>
    <source>
        <strain evidence="1">86-1</strain>
    </source>
</reference>
<dbReference type="EMBL" id="FMJC01000002">
    <property type="protein sequence ID" value="SCM74277.1"/>
    <property type="molecule type" value="Genomic_DNA"/>
</dbReference>
<gene>
    <name evidence="1" type="ORF">KL86DES1_21840</name>
</gene>
<sequence>MQIEWKITKKRGNLRPVLSYCVHLEDHEKALALPVVSIVSRIPKPEEDRQDYCYPGLLERAASYSPQNFHVLEAPSHKGHAWTRTLLLPWREDNSYPEVEASFDLLRQAMEEALRGAYNSEPMELAGSVRTSSGAKAKIAPGVLGEKFLRIAARAAAHRESAAS</sequence>
<dbReference type="AlphaFoldDB" id="A0A212L9W3"/>
<accession>A0A212L9W3</accession>
<protein>
    <submittedName>
        <fullName evidence="1">Uncharacterized protein</fullName>
    </submittedName>
</protein>
<organism evidence="1">
    <name type="scientific">uncultured Desulfovibrio sp</name>
    <dbReference type="NCBI Taxonomy" id="167968"/>
    <lineage>
        <taxon>Bacteria</taxon>
        <taxon>Pseudomonadati</taxon>
        <taxon>Thermodesulfobacteriota</taxon>
        <taxon>Desulfovibrionia</taxon>
        <taxon>Desulfovibrionales</taxon>
        <taxon>Desulfovibrionaceae</taxon>
        <taxon>Desulfovibrio</taxon>
        <taxon>environmental samples</taxon>
    </lineage>
</organism>
<evidence type="ECO:0000313" key="1">
    <source>
        <dbReference type="EMBL" id="SCM74277.1"/>
    </source>
</evidence>